<sequence>MNASTRIEKAVRALRRLAIQLASDRRGNVVMIFALVMPALIMLTLGGIDINRVTTAKARVQDALDAATLAAARSSYTDPKDLKTVALVALKANLRNASVEPFSDDAVKIELTKEQVVIADIQVQVKTLIANVVLPPYGKILDDTLPVSVHSEVNRSSKDIEVSLVLDITGSMGSNNRIGDLKNAANQLIKLVVQPAAKQTPYYSRMAIVPYSIGVNLGARADAARGASIGSTSITGASWAAASAKSISGITRASPGVVTANSHGLATNDYVWISGVSGMTQINNRAYRVVRIDSNKVSLQYQSGGNWYALNTSSGYSSYSSGGQIRKCTRSDCFITITSNNHGLSEDEGVQITGVNGMSALNNNSGLFEVYERTSNDAFVLPVGGAAYADYSNGGSVQCGRDGCVKRVFRDPQYNRLNVFDNTSCVSERAGSSAYTDTAPGSAYVGRNYASPRNPCPAATIQPLTSNIDTLTTLVNGLSVTGSTAGQIGLAWGWYTVSNQFNGLWSSNPAAAYAPTKVLKAVILMTDGEFNTPYCGGVIARNAGSGSGSLYDKIACDATNGDPFDQAAKLCAGMKAKDVIVYTVGFSITPGSEAANILSSCATDKDKAFLPQSGADLSNDFQAIGRDITRLRISR</sequence>
<dbReference type="Gene3D" id="2.40.30.180">
    <property type="entry name" value="Ubiquitin-activating enzyme E1, FCCH domain"/>
    <property type="match status" value="2"/>
</dbReference>
<keyword evidence="1" id="KW-0812">Transmembrane</keyword>
<dbReference type="InterPro" id="IPR032418">
    <property type="entry name" value="E1_FCCH"/>
</dbReference>
<evidence type="ECO:0000259" key="3">
    <source>
        <dbReference type="Pfam" id="PF16190"/>
    </source>
</evidence>
<proteinExistence type="predicted"/>
<dbReference type="Gene3D" id="3.40.50.410">
    <property type="entry name" value="von Willebrand factor, type A domain"/>
    <property type="match status" value="1"/>
</dbReference>
<gene>
    <name evidence="4" type="ORF">JX001_02245</name>
</gene>
<reference evidence="4 5" key="1">
    <citation type="submission" date="2021-02" db="EMBL/GenBank/DDBJ databases">
        <title>Brevundimonas sp. CS1 genome sequence.</title>
        <authorList>
            <person name="Lee K."/>
            <person name="Choi Y.-J."/>
            <person name="Son H.-R."/>
        </authorList>
    </citation>
    <scope>NUCLEOTIDE SEQUENCE [LARGE SCALE GENOMIC DNA]</scope>
    <source>
        <strain evidence="4 5">CS1</strain>
    </source>
</reference>
<evidence type="ECO:0000313" key="4">
    <source>
        <dbReference type="EMBL" id="QSF54670.1"/>
    </source>
</evidence>
<dbReference type="InterPro" id="IPR028087">
    <property type="entry name" value="Tad_N"/>
</dbReference>
<organism evidence="4 5">
    <name type="scientific">Brevundimonas fontaquae</name>
    <dbReference type="NCBI Taxonomy" id="2813778"/>
    <lineage>
        <taxon>Bacteria</taxon>
        <taxon>Pseudomonadati</taxon>
        <taxon>Pseudomonadota</taxon>
        <taxon>Alphaproteobacteria</taxon>
        <taxon>Caulobacterales</taxon>
        <taxon>Caulobacteraceae</taxon>
        <taxon>Brevundimonas</taxon>
    </lineage>
</organism>
<dbReference type="InterPro" id="IPR036465">
    <property type="entry name" value="vWFA_dom_sf"/>
</dbReference>
<dbReference type="Pfam" id="PF16190">
    <property type="entry name" value="E1_FCCH"/>
    <property type="match status" value="1"/>
</dbReference>
<dbReference type="Pfam" id="PF13400">
    <property type="entry name" value="Tad"/>
    <property type="match status" value="1"/>
</dbReference>
<dbReference type="EMBL" id="CP070968">
    <property type="protein sequence ID" value="QSF54670.1"/>
    <property type="molecule type" value="Genomic_DNA"/>
</dbReference>
<dbReference type="SUPFAM" id="SSF53300">
    <property type="entry name" value="vWA-like"/>
    <property type="match status" value="1"/>
</dbReference>
<feature type="transmembrane region" description="Helical" evidence="1">
    <location>
        <begin position="29"/>
        <end position="48"/>
    </location>
</feature>
<evidence type="ECO:0000313" key="5">
    <source>
        <dbReference type="Proteomes" id="UP000662957"/>
    </source>
</evidence>
<dbReference type="InterPro" id="IPR042302">
    <property type="entry name" value="E1_FCCH_sf"/>
</dbReference>
<protein>
    <submittedName>
        <fullName evidence="4">Pilus assembly protein</fullName>
    </submittedName>
</protein>
<keyword evidence="5" id="KW-1185">Reference proteome</keyword>
<feature type="domain" description="Ubiquitin-activating enzyme E1 FCCH" evidence="3">
    <location>
        <begin position="255"/>
        <end position="326"/>
    </location>
</feature>
<keyword evidence="1" id="KW-1133">Transmembrane helix</keyword>
<evidence type="ECO:0000256" key="1">
    <source>
        <dbReference type="SAM" id="Phobius"/>
    </source>
</evidence>
<evidence type="ECO:0000259" key="2">
    <source>
        <dbReference type="Pfam" id="PF13400"/>
    </source>
</evidence>
<name>A0ABX7LRL3_9CAUL</name>
<accession>A0ABX7LRL3</accession>
<dbReference type="Proteomes" id="UP000662957">
    <property type="component" value="Chromosome"/>
</dbReference>
<keyword evidence="1" id="KW-0472">Membrane</keyword>
<feature type="domain" description="Putative Flp pilus-assembly TadG-like N-terminal" evidence="2">
    <location>
        <begin position="27"/>
        <end position="73"/>
    </location>
</feature>
<dbReference type="RefSeq" id="WP_205682111.1">
    <property type="nucleotide sequence ID" value="NZ_CP070968.1"/>
</dbReference>